<name>A0ABT9WZ24_9BACI</name>
<proteinExistence type="predicted"/>
<dbReference type="Pfam" id="PF16868">
    <property type="entry name" value="NMT1_3"/>
    <property type="match status" value="1"/>
</dbReference>
<dbReference type="PROSITE" id="PS51257">
    <property type="entry name" value="PROKAR_LIPOPROTEIN"/>
    <property type="match status" value="1"/>
</dbReference>
<dbReference type="PANTHER" id="PTHR42941:SF1">
    <property type="entry name" value="SLL1037 PROTEIN"/>
    <property type="match status" value="1"/>
</dbReference>
<keyword evidence="1" id="KW-0675">Receptor</keyword>
<dbReference type="PANTHER" id="PTHR42941">
    <property type="entry name" value="SLL1037 PROTEIN"/>
    <property type="match status" value="1"/>
</dbReference>
<gene>
    <name evidence="1" type="ORF">J2S08_004030</name>
</gene>
<dbReference type="EMBL" id="JAUSTT010000034">
    <property type="protein sequence ID" value="MDQ0178127.1"/>
    <property type="molecule type" value="Genomic_DNA"/>
</dbReference>
<accession>A0ABT9WZ24</accession>
<dbReference type="Gene3D" id="3.40.190.10">
    <property type="entry name" value="Periplasmic binding protein-like II"/>
    <property type="match status" value="2"/>
</dbReference>
<evidence type="ECO:0000313" key="1">
    <source>
        <dbReference type="EMBL" id="MDQ0178127.1"/>
    </source>
</evidence>
<reference evidence="1 2" key="1">
    <citation type="submission" date="2023-07" db="EMBL/GenBank/DDBJ databases">
        <title>Genomic Encyclopedia of Type Strains, Phase IV (KMG-IV): sequencing the most valuable type-strain genomes for metagenomic binning, comparative biology and taxonomic classification.</title>
        <authorList>
            <person name="Goeker M."/>
        </authorList>
    </citation>
    <scope>NUCLEOTIDE SEQUENCE [LARGE SCALE GENOMIC DNA]</scope>
    <source>
        <strain evidence="1 2">DSM 23837</strain>
    </source>
</reference>
<evidence type="ECO:0000313" key="2">
    <source>
        <dbReference type="Proteomes" id="UP001223586"/>
    </source>
</evidence>
<dbReference type="SUPFAM" id="SSF53850">
    <property type="entry name" value="Periplasmic binding protein-like II"/>
    <property type="match status" value="1"/>
</dbReference>
<organism evidence="1 2">
    <name type="scientific">Bacillus chungangensis</name>
    <dbReference type="NCBI Taxonomy" id="587633"/>
    <lineage>
        <taxon>Bacteria</taxon>
        <taxon>Bacillati</taxon>
        <taxon>Bacillota</taxon>
        <taxon>Bacilli</taxon>
        <taxon>Bacillales</taxon>
        <taxon>Bacillaceae</taxon>
        <taxon>Bacillus</taxon>
    </lineage>
</organism>
<protein>
    <submittedName>
        <fullName evidence="1">TRAP transporter TAXI family solute receptor</fullName>
    </submittedName>
</protein>
<dbReference type="RefSeq" id="WP_307232690.1">
    <property type="nucleotide sequence ID" value="NZ_JAUSTT010000034.1"/>
</dbReference>
<keyword evidence="2" id="KW-1185">Reference proteome</keyword>
<dbReference type="InterPro" id="IPR011852">
    <property type="entry name" value="TRAP_TAXI"/>
</dbReference>
<sequence>MRKYLYVIMAVFLLSIVSGCGEEEKDVTKKRSKEQVDKLSFVTAGQGGTFFPLGGGMAKVINDKGIAQVTVETSGGSVENARLLGRVDADLGLLETGIAYYAAEGIEMFEGEKYENLRGIMTVYPNLLQMVVKADSGIESYADLKGKKVVVGQPGSSSMLNLELVLNEYGLSIDDLNAQYSGFGEGIDLLKDGQVEATLVDVGVPAPAIIDIATQHHINILSIDEEVIESIGEKYAYFSNKVVIPAGTYNNQDEDIITAGVKVMLATRADLSEELVYNMTKTIFEEKESIANIHSSGENINIDEALESMSIPLHPGAQKYIEEQQAN</sequence>
<dbReference type="Proteomes" id="UP001223586">
    <property type="component" value="Unassembled WGS sequence"/>
</dbReference>
<dbReference type="NCBIfam" id="TIGR02122">
    <property type="entry name" value="TRAP_TAXI"/>
    <property type="match status" value="1"/>
</dbReference>
<comment type="caution">
    <text evidence="1">The sequence shown here is derived from an EMBL/GenBank/DDBJ whole genome shotgun (WGS) entry which is preliminary data.</text>
</comment>
<dbReference type="CDD" id="cd13567">
    <property type="entry name" value="PBP2_TtGluBP"/>
    <property type="match status" value="1"/>
</dbReference>